<dbReference type="GO" id="GO:0016887">
    <property type="term" value="F:ATP hydrolysis activity"/>
    <property type="evidence" value="ECO:0007669"/>
    <property type="project" value="InterPro"/>
</dbReference>
<dbReference type="PROSITE" id="PS50929">
    <property type="entry name" value="ABC_TM1F"/>
    <property type="match status" value="2"/>
</dbReference>
<keyword evidence="14" id="KW-1185">Reference proteome</keyword>
<dbReference type="PANTHER" id="PTHR24223">
    <property type="entry name" value="ATP-BINDING CASSETTE SUB-FAMILY C"/>
    <property type="match status" value="1"/>
</dbReference>
<feature type="domain" description="ABC transporter" evidence="11">
    <location>
        <begin position="1104"/>
        <end position="1329"/>
    </location>
</feature>
<dbReference type="InterPro" id="IPR003593">
    <property type="entry name" value="AAA+_ATPase"/>
</dbReference>
<gene>
    <name evidence="13" type="ORF">CAC42_6681</name>
</gene>
<feature type="compositionally biased region" description="Basic and acidic residues" evidence="9">
    <location>
        <begin position="720"/>
        <end position="738"/>
    </location>
</feature>
<dbReference type="InterPro" id="IPR036640">
    <property type="entry name" value="ABC1_TM_sf"/>
</dbReference>
<dbReference type="GO" id="GO:0140359">
    <property type="term" value="F:ABC-type transporter activity"/>
    <property type="evidence" value="ECO:0007669"/>
    <property type="project" value="InterPro"/>
</dbReference>
<dbReference type="GO" id="GO:0005737">
    <property type="term" value="C:cytoplasm"/>
    <property type="evidence" value="ECO:0007669"/>
    <property type="project" value="UniProtKB-ARBA"/>
</dbReference>
<keyword evidence="6" id="KW-0067">ATP-binding</keyword>
<evidence type="ECO:0000256" key="1">
    <source>
        <dbReference type="ARBA" id="ARBA00004141"/>
    </source>
</evidence>
<dbReference type="CDD" id="cd18604">
    <property type="entry name" value="ABC_6TM_VMR1_D2_like"/>
    <property type="match status" value="1"/>
</dbReference>
<dbReference type="Pfam" id="PF00664">
    <property type="entry name" value="ABC_membrane"/>
    <property type="match status" value="2"/>
</dbReference>
<evidence type="ECO:0000256" key="6">
    <source>
        <dbReference type="ARBA" id="ARBA00022840"/>
    </source>
</evidence>
<dbReference type="PANTHER" id="PTHR24223:SF415">
    <property type="entry name" value="FI20190P1"/>
    <property type="match status" value="1"/>
</dbReference>
<evidence type="ECO:0000313" key="13">
    <source>
        <dbReference type="EMBL" id="PNS14168.1"/>
    </source>
</evidence>
<dbReference type="PROSITE" id="PS00211">
    <property type="entry name" value="ABC_TRANSPORTER_1"/>
    <property type="match status" value="2"/>
</dbReference>
<evidence type="ECO:0000256" key="10">
    <source>
        <dbReference type="SAM" id="Phobius"/>
    </source>
</evidence>
<feature type="region of interest" description="Disordered" evidence="9">
    <location>
        <begin position="704"/>
        <end position="738"/>
    </location>
</feature>
<evidence type="ECO:0000259" key="11">
    <source>
        <dbReference type="PROSITE" id="PS50893"/>
    </source>
</evidence>
<evidence type="ECO:0000256" key="8">
    <source>
        <dbReference type="ARBA" id="ARBA00023136"/>
    </source>
</evidence>
<feature type="transmembrane region" description="Helical" evidence="10">
    <location>
        <begin position="91"/>
        <end position="112"/>
    </location>
</feature>
<dbReference type="FunFam" id="3.40.50.300:FF:001577">
    <property type="entry name" value="ABC bile acid transporter"/>
    <property type="match status" value="1"/>
</dbReference>
<dbReference type="EMBL" id="NKHZ01000088">
    <property type="protein sequence ID" value="PNS14168.1"/>
    <property type="molecule type" value="Genomic_DNA"/>
</dbReference>
<dbReference type="InParanoid" id="A0A2K1QG64"/>
<evidence type="ECO:0000259" key="12">
    <source>
        <dbReference type="PROSITE" id="PS50929"/>
    </source>
</evidence>
<keyword evidence="8 10" id="KW-0472">Membrane</keyword>
<keyword evidence="4" id="KW-0677">Repeat</keyword>
<feature type="compositionally biased region" description="Low complexity" evidence="9">
    <location>
        <begin position="709"/>
        <end position="718"/>
    </location>
</feature>
<dbReference type="STRING" id="2082308.A0A2K1QG64"/>
<dbReference type="GO" id="GO:0016020">
    <property type="term" value="C:membrane"/>
    <property type="evidence" value="ECO:0007669"/>
    <property type="project" value="UniProtKB-SubCell"/>
</dbReference>
<feature type="transmembrane region" description="Helical" evidence="10">
    <location>
        <begin position="317"/>
        <end position="337"/>
    </location>
</feature>
<sequence>MPMRDPKLARKDISQPFTSPSQDFRSPEDDLTLWQWMTVSWMSPLITIGSSRQVNPDDVWRLPYEFQHQHLHEAFRALKGRVVRRLIRANWIDLLILGSISLVELTANYSSPLLLQQLLKAMERIPTVKGPAISYAVLTLFVRYLATQSAVFSLWYSRKCYERSRGEMITMIYEKTLHRKIIGGVTEQGDQKADVDCALDVGGLDMPHDSPEDGDQIDSDENEPLLNAHAKEMPTMQRRALDILSNLRNLIPCGRRKEKSSETTGPASMGKILNMMRNDVYEVAQRFWEFPTLINQPIGFVLSFALIWRLIGWPCLFGVAVVLIAQVLNAILAKILVSWETVRRKATDNKLQQISQYIEAIRHLRYYAWHPSWLDGIMTARQKELNLKIVTSLWNTAILFVNVVSSGILPLTAFWAYTTLKGDRLTVDIAFPALQLFGLLQSNLREIPRLITVLLNAYVAVGRIEAFMEEPDKDETESAKQRFGEELEAKNAFFAWPGTTKPVLKDVSLTFPSGLTVVYGQVAAGKSALLQALLGELDVHSGELIRPSSAVAYCSQTPWLQSMSIRENILFGSPYDESRYKETLNACALVTDLAAFQHGDLSPIGENGIGLSGGQKMRVALARAVYSRADTLLLDDPLSALDQQTAEHIVKHCFRGALSKGRTLILVTHRVDLCINVAEQIVELVEGKASIQDGRKVSLPDYALSPSHSRQQTTSQEQEAQERDEAAAVPDKFEDEEHRAQGGVQVKVYWEYVKAGRLIWWAAVFLSSAACRVIIYGQSWFLKEWSEAYKDTILRLFIVQNQYTTFDNPSTPISRLFENFPDPGKNPYPWLLGFLVLVLLDAFLYLVAMIFSIVLTYTSGKKMFQEIMTKVSNTTFRFYDVTPIGRLMNRLTSDMGTIDGGISDVLLYCLWQIVSWTASVSIIAFVTPVFLIAVVVLTISFVLIFLRFIPTSQSLRRLEMVSLSPLMSNFGALLEGLMTVRAFCAQKQFQDRIIVTTDAFQQMDHFYWSLQAWLMFRFDLLSAVSTLILTLIAIYSGLSPGLTAFVLIAAGKFVQATHSLCRQYGRLQLDFVAVERVVELMHLDQEPRGTVQPPASWPSTTDAIVFEDVTIRYAPHLEPALNNLSFTLPGGSSTAVIGRTGSGKSTLALALLATTLPSSGRILIGGIDISTVSKQALRSRVTFLAQDPVLFPGSLRHNLDPMAQHTDEECSAVLDRVCGAYGFTLDTEVDTGGKNLSQGQRQLVGLARAILRRSSIVIMDEATASIDAGTAWEIQRVLREELVGSTVVTIAHRPGAVRGAGLCLKLKEGRVEGFGSVAEVMGDVEGGEM</sequence>
<dbReference type="Gene3D" id="1.20.1560.10">
    <property type="entry name" value="ABC transporter type 1, transmembrane domain"/>
    <property type="match status" value="2"/>
</dbReference>
<dbReference type="SUPFAM" id="SSF90123">
    <property type="entry name" value="ABC transporter transmembrane region"/>
    <property type="match status" value="2"/>
</dbReference>
<name>A0A2K1QG64_9PEZI</name>
<feature type="transmembrane region" description="Helical" evidence="10">
    <location>
        <begin position="132"/>
        <end position="156"/>
    </location>
</feature>
<dbReference type="InterPro" id="IPR027417">
    <property type="entry name" value="P-loop_NTPase"/>
</dbReference>
<feature type="region of interest" description="Disordered" evidence="9">
    <location>
        <begin position="1"/>
        <end position="27"/>
    </location>
</feature>
<dbReference type="InterPro" id="IPR050173">
    <property type="entry name" value="ABC_transporter_C-like"/>
</dbReference>
<keyword evidence="7 10" id="KW-1133">Transmembrane helix</keyword>
<dbReference type="SUPFAM" id="SSF52540">
    <property type="entry name" value="P-loop containing nucleoside triphosphate hydrolases"/>
    <property type="match status" value="2"/>
</dbReference>
<proteinExistence type="predicted"/>
<evidence type="ECO:0000256" key="3">
    <source>
        <dbReference type="ARBA" id="ARBA00022692"/>
    </source>
</evidence>
<feature type="domain" description="ABC transmembrane type-1" evidence="12">
    <location>
        <begin position="268"/>
        <end position="456"/>
    </location>
</feature>
<dbReference type="OrthoDB" id="6500128at2759"/>
<accession>A0A2K1QG64</accession>
<feature type="transmembrane region" description="Helical" evidence="10">
    <location>
        <begin position="905"/>
        <end position="924"/>
    </location>
</feature>
<dbReference type="Gene3D" id="3.40.50.300">
    <property type="entry name" value="P-loop containing nucleotide triphosphate hydrolases"/>
    <property type="match status" value="2"/>
</dbReference>
<feature type="transmembrane region" description="Helical" evidence="10">
    <location>
        <begin position="758"/>
        <end position="777"/>
    </location>
</feature>
<feature type="domain" description="ABC transmembrane type-1" evidence="12">
    <location>
        <begin position="762"/>
        <end position="1069"/>
    </location>
</feature>
<dbReference type="Pfam" id="PF00005">
    <property type="entry name" value="ABC_tran"/>
    <property type="match status" value="2"/>
</dbReference>
<feature type="transmembrane region" description="Helical" evidence="10">
    <location>
        <begin position="930"/>
        <end position="949"/>
    </location>
</feature>
<evidence type="ECO:0000256" key="5">
    <source>
        <dbReference type="ARBA" id="ARBA00022741"/>
    </source>
</evidence>
<keyword evidence="2" id="KW-0813">Transport</keyword>
<organism evidence="13 14">
    <name type="scientific">Sphaceloma murrayae</name>
    <dbReference type="NCBI Taxonomy" id="2082308"/>
    <lineage>
        <taxon>Eukaryota</taxon>
        <taxon>Fungi</taxon>
        <taxon>Dikarya</taxon>
        <taxon>Ascomycota</taxon>
        <taxon>Pezizomycotina</taxon>
        <taxon>Dothideomycetes</taxon>
        <taxon>Dothideomycetidae</taxon>
        <taxon>Myriangiales</taxon>
        <taxon>Elsinoaceae</taxon>
        <taxon>Sphaceloma</taxon>
    </lineage>
</organism>
<feature type="domain" description="ABC transporter" evidence="11">
    <location>
        <begin position="487"/>
        <end position="711"/>
    </location>
</feature>
<keyword evidence="3 10" id="KW-0812">Transmembrane</keyword>
<dbReference type="GO" id="GO:0005524">
    <property type="term" value="F:ATP binding"/>
    <property type="evidence" value="ECO:0007669"/>
    <property type="project" value="UniProtKB-KW"/>
</dbReference>
<evidence type="ECO:0000256" key="9">
    <source>
        <dbReference type="SAM" id="MobiDB-lite"/>
    </source>
</evidence>
<dbReference type="InterPro" id="IPR011527">
    <property type="entry name" value="ABC1_TM_dom"/>
</dbReference>
<dbReference type="FunFam" id="1.20.1560.10:FF:000013">
    <property type="entry name" value="ABC transporter C family member 2"/>
    <property type="match status" value="1"/>
</dbReference>
<protein>
    <submittedName>
        <fullName evidence="13">ATP-dependent bile acid permease</fullName>
    </submittedName>
</protein>
<dbReference type="PROSITE" id="PS50893">
    <property type="entry name" value="ABC_TRANSPORTER_2"/>
    <property type="match status" value="2"/>
</dbReference>
<reference evidence="13 14" key="1">
    <citation type="submission" date="2017-06" db="EMBL/GenBank/DDBJ databases">
        <title>Draft genome sequence of a variant of Elsinoe murrayae.</title>
        <authorList>
            <person name="Cheng Q."/>
        </authorList>
    </citation>
    <scope>NUCLEOTIDE SEQUENCE [LARGE SCALE GENOMIC DNA]</scope>
    <source>
        <strain evidence="13 14">CQ-2017a</strain>
    </source>
</reference>
<comment type="caution">
    <text evidence="13">The sequence shown here is derived from an EMBL/GenBank/DDBJ whole genome shotgun (WGS) entry which is preliminary data.</text>
</comment>
<evidence type="ECO:0000256" key="4">
    <source>
        <dbReference type="ARBA" id="ARBA00022737"/>
    </source>
</evidence>
<dbReference type="SMART" id="SM00382">
    <property type="entry name" value="AAA"/>
    <property type="match status" value="2"/>
</dbReference>
<feature type="transmembrane region" description="Helical" evidence="10">
    <location>
        <begin position="1018"/>
        <end position="1038"/>
    </location>
</feature>
<evidence type="ECO:0000256" key="7">
    <source>
        <dbReference type="ARBA" id="ARBA00022989"/>
    </source>
</evidence>
<feature type="transmembrane region" description="Helical" evidence="10">
    <location>
        <begin position="393"/>
        <end position="418"/>
    </location>
</feature>
<dbReference type="Proteomes" id="UP000243797">
    <property type="component" value="Unassembled WGS sequence"/>
</dbReference>
<evidence type="ECO:0000256" key="2">
    <source>
        <dbReference type="ARBA" id="ARBA00022448"/>
    </source>
</evidence>
<keyword evidence="5" id="KW-0547">Nucleotide-binding</keyword>
<comment type="subcellular location">
    <subcellularLocation>
        <location evidence="1">Membrane</location>
        <topology evidence="1">Multi-pass membrane protein</topology>
    </subcellularLocation>
</comment>
<dbReference type="InterPro" id="IPR003439">
    <property type="entry name" value="ABC_transporter-like_ATP-bd"/>
</dbReference>
<feature type="compositionally biased region" description="Basic and acidic residues" evidence="9">
    <location>
        <begin position="1"/>
        <end position="13"/>
    </location>
</feature>
<dbReference type="InterPro" id="IPR017871">
    <property type="entry name" value="ABC_transporter-like_CS"/>
</dbReference>
<evidence type="ECO:0000313" key="14">
    <source>
        <dbReference type="Proteomes" id="UP000243797"/>
    </source>
</evidence>
<feature type="compositionally biased region" description="Polar residues" evidence="9">
    <location>
        <begin position="15"/>
        <end position="24"/>
    </location>
</feature>
<feature type="transmembrane region" description="Helical" evidence="10">
    <location>
        <begin position="830"/>
        <end position="858"/>
    </location>
</feature>
<dbReference type="CDD" id="cd03250">
    <property type="entry name" value="ABCC_MRP_domain1"/>
    <property type="match status" value="1"/>
</dbReference>